<dbReference type="OrthoDB" id="10256524at2759"/>
<evidence type="ECO:0000256" key="7">
    <source>
        <dbReference type="SAM" id="MobiDB-lite"/>
    </source>
</evidence>
<feature type="active site" description="Charge relay system" evidence="6">
    <location>
        <position position="449"/>
    </location>
</feature>
<keyword evidence="5 6" id="KW-0720">Serine protease</keyword>
<dbReference type="EMBL" id="KZ303543">
    <property type="protein sequence ID" value="PIA13222.1"/>
    <property type="molecule type" value="Genomic_DNA"/>
</dbReference>
<feature type="domain" description="Tripeptidyl peptidase II second Ig-like" evidence="9">
    <location>
        <begin position="826"/>
        <end position="963"/>
    </location>
</feature>
<dbReference type="STRING" id="763665.A0A2G5B2H7"/>
<feature type="domain" description="Peptidase S8/S53" evidence="8">
    <location>
        <begin position="39"/>
        <end position="493"/>
    </location>
</feature>
<evidence type="ECO:0000259" key="10">
    <source>
        <dbReference type="Pfam" id="PF21223"/>
    </source>
</evidence>
<protein>
    <submittedName>
        <fullName evidence="12">Subtilisin-like protein</fullName>
    </submittedName>
</protein>
<dbReference type="AlphaFoldDB" id="A0A2G5B2H7"/>
<dbReference type="GO" id="GO:0004177">
    <property type="term" value="F:aminopeptidase activity"/>
    <property type="evidence" value="ECO:0007669"/>
    <property type="project" value="UniProtKB-KW"/>
</dbReference>
<dbReference type="InterPro" id="IPR048384">
    <property type="entry name" value="TPPII_GBD"/>
</dbReference>
<dbReference type="PANTHER" id="PTHR43806">
    <property type="entry name" value="PEPTIDASE S8"/>
    <property type="match status" value="1"/>
</dbReference>
<evidence type="ECO:0000256" key="2">
    <source>
        <dbReference type="ARBA" id="ARBA00022438"/>
    </source>
</evidence>
<feature type="domain" description="Tripeptidyl-peptidase II galactose-binding" evidence="11">
    <location>
        <begin position="674"/>
        <end position="776"/>
    </location>
</feature>
<evidence type="ECO:0000256" key="6">
    <source>
        <dbReference type="PROSITE-ProRule" id="PRU01240"/>
    </source>
</evidence>
<gene>
    <name evidence="12" type="ORF">COEREDRAFT_49633</name>
</gene>
<dbReference type="Pfam" id="PF21316">
    <property type="entry name" value="TPPII_GBD"/>
    <property type="match status" value="1"/>
</dbReference>
<dbReference type="InterPro" id="IPR036852">
    <property type="entry name" value="Peptidase_S8/S53_dom_sf"/>
</dbReference>
<dbReference type="GO" id="GO:0005829">
    <property type="term" value="C:cytosol"/>
    <property type="evidence" value="ECO:0007669"/>
    <property type="project" value="TreeGrafter"/>
</dbReference>
<dbReference type="PANTHER" id="PTHR43806:SF14">
    <property type="entry name" value="TRIPEPTIDYL-PEPTIDASE 2"/>
    <property type="match status" value="1"/>
</dbReference>
<dbReference type="InterPro" id="IPR015500">
    <property type="entry name" value="Peptidase_S8_subtilisin-rel"/>
</dbReference>
<dbReference type="Pfam" id="PF00082">
    <property type="entry name" value="Peptidase_S8"/>
    <property type="match status" value="1"/>
</dbReference>
<comment type="similarity">
    <text evidence="1 6">Belongs to the peptidase S8 family.</text>
</comment>
<dbReference type="GO" id="GO:0006508">
    <property type="term" value="P:proteolysis"/>
    <property type="evidence" value="ECO:0007669"/>
    <property type="project" value="UniProtKB-KW"/>
</dbReference>
<dbReference type="GO" id="GO:0008240">
    <property type="term" value="F:tripeptidyl-peptidase activity"/>
    <property type="evidence" value="ECO:0007669"/>
    <property type="project" value="TreeGrafter"/>
</dbReference>
<dbReference type="GO" id="GO:0004252">
    <property type="term" value="F:serine-type endopeptidase activity"/>
    <property type="evidence" value="ECO:0007669"/>
    <property type="project" value="UniProtKB-UniRule"/>
</dbReference>
<evidence type="ECO:0000256" key="3">
    <source>
        <dbReference type="ARBA" id="ARBA00022670"/>
    </source>
</evidence>
<keyword evidence="13" id="KW-1185">Reference proteome</keyword>
<dbReference type="PROSITE" id="PS51892">
    <property type="entry name" value="SUBTILASE"/>
    <property type="match status" value="1"/>
</dbReference>
<evidence type="ECO:0000256" key="4">
    <source>
        <dbReference type="ARBA" id="ARBA00022801"/>
    </source>
</evidence>
<reference evidence="12 13" key="1">
    <citation type="journal article" date="2015" name="Genome Biol. Evol.">
        <title>Phylogenomic analyses indicate that early fungi evolved digesting cell walls of algal ancestors of land plants.</title>
        <authorList>
            <person name="Chang Y."/>
            <person name="Wang S."/>
            <person name="Sekimoto S."/>
            <person name="Aerts A.L."/>
            <person name="Choi C."/>
            <person name="Clum A."/>
            <person name="LaButti K.M."/>
            <person name="Lindquist E.A."/>
            <person name="Yee Ngan C."/>
            <person name="Ohm R.A."/>
            <person name="Salamov A.A."/>
            <person name="Grigoriev I.V."/>
            <person name="Spatafora J.W."/>
            <person name="Berbee M.L."/>
        </authorList>
    </citation>
    <scope>NUCLEOTIDE SEQUENCE [LARGE SCALE GENOMIC DNA]</scope>
    <source>
        <strain evidence="12 13">NRRL 1564</strain>
    </source>
</reference>
<dbReference type="InterPro" id="IPR048383">
    <property type="entry name" value="TPPII_Ig-like-1"/>
</dbReference>
<feature type="active site" description="Charge relay system" evidence="6">
    <location>
        <position position="263"/>
    </location>
</feature>
<feature type="region of interest" description="Disordered" evidence="7">
    <location>
        <begin position="1"/>
        <end position="24"/>
    </location>
</feature>
<feature type="non-terminal residue" evidence="12">
    <location>
        <position position="963"/>
    </location>
</feature>
<evidence type="ECO:0000259" key="9">
    <source>
        <dbReference type="Pfam" id="PF12580"/>
    </source>
</evidence>
<dbReference type="InterPro" id="IPR046940">
    <property type="entry name" value="TPPII_Ig-like_sf"/>
</dbReference>
<keyword evidence="2" id="KW-0031">Aminopeptidase</keyword>
<dbReference type="PRINTS" id="PR00723">
    <property type="entry name" value="SUBTILISIN"/>
</dbReference>
<dbReference type="Pfam" id="PF21223">
    <property type="entry name" value="TPPII_Ig-like-1"/>
    <property type="match status" value="1"/>
</dbReference>
<evidence type="ECO:0000313" key="13">
    <source>
        <dbReference type="Proteomes" id="UP000242474"/>
    </source>
</evidence>
<evidence type="ECO:0000259" key="11">
    <source>
        <dbReference type="Pfam" id="PF21316"/>
    </source>
</evidence>
<keyword evidence="3 6" id="KW-0645">Protease</keyword>
<feature type="region of interest" description="Disordered" evidence="7">
    <location>
        <begin position="155"/>
        <end position="175"/>
    </location>
</feature>
<dbReference type="InterPro" id="IPR022398">
    <property type="entry name" value="Peptidase_S8_His-AS"/>
</dbReference>
<dbReference type="Gene3D" id="2.60.40.3170">
    <property type="match status" value="1"/>
</dbReference>
<evidence type="ECO:0000313" key="12">
    <source>
        <dbReference type="EMBL" id="PIA13222.1"/>
    </source>
</evidence>
<dbReference type="InterPro" id="IPR022229">
    <property type="entry name" value="TPPII_Ig-like-2"/>
</dbReference>
<evidence type="ECO:0000256" key="1">
    <source>
        <dbReference type="ARBA" id="ARBA00011073"/>
    </source>
</evidence>
<evidence type="ECO:0000256" key="5">
    <source>
        <dbReference type="ARBA" id="ARBA00022825"/>
    </source>
</evidence>
<dbReference type="Gene3D" id="3.40.50.200">
    <property type="entry name" value="Peptidase S8/S53 domain"/>
    <property type="match status" value="2"/>
</dbReference>
<proteinExistence type="inferred from homology"/>
<feature type="domain" description="Tripeptidyl-peptidase II first Ig-like" evidence="10">
    <location>
        <begin position="526"/>
        <end position="655"/>
    </location>
</feature>
<organism evidence="12 13">
    <name type="scientific">Coemansia reversa (strain ATCC 12441 / NRRL 1564)</name>
    <dbReference type="NCBI Taxonomy" id="763665"/>
    <lineage>
        <taxon>Eukaryota</taxon>
        <taxon>Fungi</taxon>
        <taxon>Fungi incertae sedis</taxon>
        <taxon>Zoopagomycota</taxon>
        <taxon>Kickxellomycotina</taxon>
        <taxon>Kickxellomycetes</taxon>
        <taxon>Kickxellales</taxon>
        <taxon>Kickxellaceae</taxon>
        <taxon>Coemansia</taxon>
    </lineage>
</organism>
<dbReference type="InterPro" id="IPR000209">
    <property type="entry name" value="Peptidase_S8/S53_dom"/>
</dbReference>
<dbReference type="InterPro" id="IPR050131">
    <property type="entry name" value="Peptidase_S8_subtilisin-like"/>
</dbReference>
<dbReference type="Pfam" id="PF12580">
    <property type="entry name" value="TPPII"/>
    <property type="match status" value="1"/>
</dbReference>
<dbReference type="SUPFAM" id="SSF52743">
    <property type="entry name" value="Subtilisin-like"/>
    <property type="match status" value="1"/>
</dbReference>
<sequence>MPISARTAEPRSEFPTHGMLPKGDSQAADFLRKHPDYDGRGVVVAVLDTGIDPGAKGLQMTSDGKRKVIDYIDCSGSGDVALGKPQKCSGDTLELRAGSGRMLRLNPSWTNPSGEWRLGTRRLYEVAPPVAKMNILEEREAQFRKDAQRLVDSVNACKDSGSDGSGADERAEADSQANVLDKLGSAYSDPGPVLDCVVFHDGQQWRAAIDVAESGDLSETSAMGAYKSTSDVGLLSRRHLLYYTLNFYDDGRTLSIVTSVGEHGSHVAGIIAANHPEEPENNGVAPGAQLLSLTISKQIRNGMETGIGLTRAVKAIVEYGVDMANISFGEPTDTPNRGQWVQMVRREVVRHRRCIFVGSVGNGGPALSTVTAPGGTTEDFIGVGAYVGYDQMKANHGMYETVNDTVFTWSSRGPTLDGARGVDIYAPGSAIASYPAYTKQRLQVASGTSMSAPSLCGCLALLVSAWKQEFGCDSETQRISPYRVKNAILNTAKSICDELGTGMIQTDAAWQFLKAHVERDFEDLTYTVRVLDSGDARGIYLRNFEESAHVRHMQIQITPEFPGDVRAKFEHDSDGSYGQQEGQRRFDFEQRALLIATASWVRAPEAVYVGGNGCSFSVRIDPTLLKPGQLHVAAIDAYDSTNVDRGPIFSIPITVTKPLPVELSGSVELGCLRFQPTEIVRRFIAVPVGATKAQITIHATNAAAQESAPATFYLHCLQLVPQERFRAYIMKQRVTIGHQTYVAGGGTAEQKSTSHMDVTGGATLEVCIAPYWSQHGTREMDVCIEFNGIVPANTGCLHPGGNQLDTGVVINGNQTVARADFMALIRPEYNISPVAKLDTLRIAKRPVKAVISPTESERDTHLMTESAIYRLVLDYKFETKTNNVRVRPRIPAVDSKIYESWADDFGLAIFDANKRCVVSNNSYTESTLLEKTGDYLVRVMIRHRNSKDLEALKSMALVLDISL</sequence>
<evidence type="ECO:0000259" key="8">
    <source>
        <dbReference type="Pfam" id="PF00082"/>
    </source>
</evidence>
<accession>A0A2G5B2H7</accession>
<keyword evidence="4 6" id="KW-0378">Hydrolase</keyword>
<dbReference type="Proteomes" id="UP000242474">
    <property type="component" value="Unassembled WGS sequence"/>
</dbReference>
<name>A0A2G5B2H7_COERN</name>
<feature type="active site" description="Charge relay system" evidence="6">
    <location>
        <position position="48"/>
    </location>
</feature>
<dbReference type="PROSITE" id="PS00137">
    <property type="entry name" value="SUBTILASE_HIS"/>
    <property type="match status" value="1"/>
</dbReference>